<evidence type="ECO:0000259" key="5">
    <source>
        <dbReference type="SMART" id="SM00535"/>
    </source>
</evidence>
<gene>
    <name evidence="4" type="primary">mrnC</name>
    <name evidence="6" type="ORF">SAMN05877753_11475</name>
</gene>
<dbReference type="InterPro" id="IPR008226">
    <property type="entry name" value="Mini3_fam"/>
</dbReference>
<keyword evidence="2 4" id="KW-0255">Endonuclease</keyword>
<dbReference type="InterPro" id="IPR000999">
    <property type="entry name" value="RNase_III_dom"/>
</dbReference>
<feature type="active site" evidence="4">
    <location>
        <position position="29"/>
    </location>
</feature>
<dbReference type="PANTHER" id="PTHR34276:SF1">
    <property type="entry name" value="MINI-RIBONUCLEASE 3"/>
    <property type="match status" value="1"/>
</dbReference>
<dbReference type="PANTHER" id="PTHR34276">
    <property type="entry name" value="MINI-RIBONUCLEASE 3"/>
    <property type="match status" value="1"/>
</dbReference>
<keyword evidence="4" id="KW-0963">Cytoplasm</keyword>
<keyword evidence="4" id="KW-0699">rRNA-binding</keyword>
<feature type="domain" description="RNase III" evidence="5">
    <location>
        <begin position="6"/>
        <end position="143"/>
    </location>
</feature>
<dbReference type="SUPFAM" id="SSF69065">
    <property type="entry name" value="RNase III domain-like"/>
    <property type="match status" value="1"/>
</dbReference>
<evidence type="ECO:0000313" key="6">
    <source>
        <dbReference type="EMBL" id="SNX75664.1"/>
    </source>
</evidence>
<keyword evidence="4" id="KW-0694">RNA-binding</keyword>
<keyword evidence="1 4" id="KW-0540">Nuclease</keyword>
<keyword evidence="4" id="KW-0460">Magnesium</keyword>
<dbReference type="Proteomes" id="UP000219546">
    <property type="component" value="Unassembled WGS sequence"/>
</dbReference>
<sequence>MEAGITMIDEGVQLDVKQLNSLSLAYMGDAVYEVYVRRHLLHHESVKPAKLHREATHYVSAKAQASMIHTFIQTERLTDEELAVVKRGRNARSATVPKNTDVQTYRYSTGFEALIGYLYLLNRIERMESLIKLSFEVIKNKKGGNDHGI</sequence>
<dbReference type="Gene3D" id="1.10.1520.10">
    <property type="entry name" value="Ribonuclease III domain"/>
    <property type="match status" value="1"/>
</dbReference>
<dbReference type="EC" id="3.1.26.-" evidence="4"/>
<evidence type="ECO:0000313" key="7">
    <source>
        <dbReference type="Proteomes" id="UP000219546"/>
    </source>
</evidence>
<comment type="cofactor">
    <cofactor evidence="4">
        <name>Mg(2+)</name>
        <dbReference type="ChEBI" id="CHEBI:18420"/>
    </cofactor>
</comment>
<keyword evidence="7" id="KW-1185">Reference proteome</keyword>
<protein>
    <recommendedName>
        <fullName evidence="4">Mini-ribonuclease 3</fullName>
        <shortName evidence="4">Mini-3</shortName>
        <shortName evidence="4">Mini-RNase 3</shortName>
        <ecNumber evidence="4">3.1.26.-</ecNumber>
    </recommendedName>
    <alternativeName>
        <fullName evidence="4">Mini-RNase III</fullName>
        <shortName evidence="4">Mini-III</shortName>
    </alternativeName>
</protein>
<dbReference type="GO" id="GO:0004525">
    <property type="term" value="F:ribonuclease III activity"/>
    <property type="evidence" value="ECO:0007669"/>
    <property type="project" value="InterPro"/>
</dbReference>
<proteinExistence type="inferred from homology"/>
<comment type="subcellular location">
    <subcellularLocation>
        <location evidence="4">Cytoplasm</location>
    </subcellularLocation>
</comment>
<evidence type="ECO:0000256" key="3">
    <source>
        <dbReference type="ARBA" id="ARBA00022801"/>
    </source>
</evidence>
<evidence type="ECO:0000256" key="4">
    <source>
        <dbReference type="HAMAP-Rule" id="MF_01468"/>
    </source>
</evidence>
<comment type="similarity">
    <text evidence="4">Belongs to the MrnC RNase family.</text>
</comment>
<evidence type="ECO:0000256" key="2">
    <source>
        <dbReference type="ARBA" id="ARBA00022759"/>
    </source>
</evidence>
<dbReference type="PIRSF" id="PIRSF005520">
    <property type="entry name" value="UCP005520"/>
    <property type="match status" value="1"/>
</dbReference>
<comment type="subunit">
    <text evidence="4">Homodimer.</text>
</comment>
<dbReference type="AlphaFoldDB" id="A0A285D775"/>
<keyword evidence="4" id="KW-0698">rRNA processing</keyword>
<name>A0A285D775_9BACI</name>
<dbReference type="CDD" id="cd00593">
    <property type="entry name" value="RIBOc"/>
    <property type="match status" value="1"/>
</dbReference>
<dbReference type="EMBL" id="OAOP01000014">
    <property type="protein sequence ID" value="SNX75664.1"/>
    <property type="molecule type" value="Genomic_DNA"/>
</dbReference>
<keyword evidence="3 4" id="KW-0378">Hydrolase</keyword>
<comment type="function">
    <text evidence="4">Involved in correct processing of both the 5' and 3' ends of 23S rRNA precursor. Processes 30S rRNA precursor transcript even in absence of ribonuclease 3 (Rnc); Rnc processes 30S rRNA into smaller rRNA precursors.</text>
</comment>
<dbReference type="GO" id="GO:0019843">
    <property type="term" value="F:rRNA binding"/>
    <property type="evidence" value="ECO:0007669"/>
    <property type="project" value="UniProtKB-UniRule"/>
</dbReference>
<accession>A0A285D775</accession>
<dbReference type="Pfam" id="PF00636">
    <property type="entry name" value="Ribonuclease_3"/>
    <property type="match status" value="1"/>
</dbReference>
<keyword evidence="4" id="KW-0690">Ribosome biogenesis</keyword>
<evidence type="ECO:0000256" key="1">
    <source>
        <dbReference type="ARBA" id="ARBA00022722"/>
    </source>
</evidence>
<organism evidence="6 7">
    <name type="scientific">Bacillus oleivorans</name>
    <dbReference type="NCBI Taxonomy" id="1448271"/>
    <lineage>
        <taxon>Bacteria</taxon>
        <taxon>Bacillati</taxon>
        <taxon>Bacillota</taxon>
        <taxon>Bacilli</taxon>
        <taxon>Bacillales</taxon>
        <taxon>Bacillaceae</taxon>
        <taxon>Bacillus</taxon>
    </lineage>
</organism>
<dbReference type="SMART" id="SM00535">
    <property type="entry name" value="RIBOc"/>
    <property type="match status" value="1"/>
</dbReference>
<dbReference type="GO" id="GO:0005737">
    <property type="term" value="C:cytoplasm"/>
    <property type="evidence" value="ECO:0007669"/>
    <property type="project" value="UniProtKB-SubCell"/>
</dbReference>
<reference evidence="6 7" key="1">
    <citation type="submission" date="2017-08" db="EMBL/GenBank/DDBJ databases">
        <authorList>
            <person name="de Groot N.N."/>
        </authorList>
    </citation>
    <scope>NUCLEOTIDE SEQUENCE [LARGE SCALE GENOMIC DNA]</scope>
    <source>
        <strain evidence="6 7">JC228</strain>
    </source>
</reference>
<dbReference type="GO" id="GO:0006364">
    <property type="term" value="P:rRNA processing"/>
    <property type="evidence" value="ECO:0007669"/>
    <property type="project" value="UniProtKB-UniRule"/>
</dbReference>
<dbReference type="HAMAP" id="MF_01468">
    <property type="entry name" value="RNase_Mini_III"/>
    <property type="match status" value="1"/>
</dbReference>
<dbReference type="InterPro" id="IPR036389">
    <property type="entry name" value="RNase_III_sf"/>
</dbReference>